<proteinExistence type="predicted"/>
<reference evidence="1 2" key="1">
    <citation type="journal article" date="2022" name="Allergy">
        <title>Genome assembly and annotation of Periplaneta americana reveal a comprehensive cockroach allergen profile.</title>
        <authorList>
            <person name="Wang L."/>
            <person name="Xiong Q."/>
            <person name="Saelim N."/>
            <person name="Wang L."/>
            <person name="Nong W."/>
            <person name="Wan A.T."/>
            <person name="Shi M."/>
            <person name="Liu X."/>
            <person name="Cao Q."/>
            <person name="Hui J.H.L."/>
            <person name="Sookrung N."/>
            <person name="Leung T.F."/>
            <person name="Tungtrongchitr A."/>
            <person name="Tsui S.K.W."/>
        </authorList>
    </citation>
    <scope>NUCLEOTIDE SEQUENCE [LARGE SCALE GENOMIC DNA]</scope>
    <source>
        <strain evidence="1">PWHHKU_190912</strain>
    </source>
</reference>
<comment type="caution">
    <text evidence="1">The sequence shown here is derived from an EMBL/GenBank/DDBJ whole genome shotgun (WGS) entry which is preliminary data.</text>
</comment>
<name>A0ABQ8TK70_PERAM</name>
<keyword evidence="2" id="KW-1185">Reference proteome</keyword>
<protein>
    <submittedName>
        <fullName evidence="1">Uncharacterized protein</fullName>
    </submittedName>
</protein>
<sequence>MESETATVTRWPLSRRSEFISRPGRYGICDDDDGRKCEFTLILNPAVVWRFIFSSLDFEDSAAEPFRRLRWAGRVARMGQSRNAYRVLGGMPDGKRPLGRPRRRWEDNIEMDLREVGYDYRDWINLAQDRDQWRAYPTGVKQPVSEPGVVPAEAVRFQW</sequence>
<gene>
    <name evidence="1" type="ORF">ANN_13222</name>
</gene>
<dbReference type="Proteomes" id="UP001148838">
    <property type="component" value="Unassembled WGS sequence"/>
</dbReference>
<organism evidence="1 2">
    <name type="scientific">Periplaneta americana</name>
    <name type="common">American cockroach</name>
    <name type="synonym">Blatta americana</name>
    <dbReference type="NCBI Taxonomy" id="6978"/>
    <lineage>
        <taxon>Eukaryota</taxon>
        <taxon>Metazoa</taxon>
        <taxon>Ecdysozoa</taxon>
        <taxon>Arthropoda</taxon>
        <taxon>Hexapoda</taxon>
        <taxon>Insecta</taxon>
        <taxon>Pterygota</taxon>
        <taxon>Neoptera</taxon>
        <taxon>Polyneoptera</taxon>
        <taxon>Dictyoptera</taxon>
        <taxon>Blattodea</taxon>
        <taxon>Blattoidea</taxon>
        <taxon>Blattidae</taxon>
        <taxon>Blattinae</taxon>
        <taxon>Periplaneta</taxon>
    </lineage>
</organism>
<evidence type="ECO:0000313" key="2">
    <source>
        <dbReference type="Proteomes" id="UP001148838"/>
    </source>
</evidence>
<dbReference type="EMBL" id="JAJSOF020000009">
    <property type="protein sequence ID" value="KAJ4446526.1"/>
    <property type="molecule type" value="Genomic_DNA"/>
</dbReference>
<evidence type="ECO:0000313" key="1">
    <source>
        <dbReference type="EMBL" id="KAJ4446526.1"/>
    </source>
</evidence>
<accession>A0ABQ8TK70</accession>